<dbReference type="GO" id="GO:0004497">
    <property type="term" value="F:monooxygenase activity"/>
    <property type="evidence" value="ECO:0007669"/>
    <property type="project" value="InterPro"/>
</dbReference>
<dbReference type="STRING" id="252740.A0A423W2N7"/>
<keyword evidence="3" id="KW-0479">Metal-binding</keyword>
<evidence type="ECO:0000256" key="4">
    <source>
        <dbReference type="ARBA" id="ARBA00023004"/>
    </source>
</evidence>
<accession>A0A423W2N7</accession>
<evidence type="ECO:0000256" key="3">
    <source>
        <dbReference type="ARBA" id="ARBA00022723"/>
    </source>
</evidence>
<sequence>MIFQLMVGLALTYLAWSMLCLEINIRKARALNVPVVRLPIDPISDPDAIVSITCVLKDLRHFRVGSISLMDIEIELLEVYGPCISTAGWDDWARHRKVLAAPFNESVMHFVWDESLRQATAMLRSWTGTQAAAGIPSVQKDTRTLSLNVLAATGFRKSYDFHGSADVAAHDEAGSYRDALQTVLDNAILIMIIPYRYLRGSLVPKKLVRIGDAARSFKKHMVKMLEDETSALRDNEPGSGGIMSALVRALDVHEREVIVQPNLKDSKEGKRGLSVDEIFGNLFVINFAGHDTTANTLAFSMLLLAAHPEVQAWLAEELAAIQDGKDTAVEQWDYRAVFPRLKRCQAVVLETLRLYPPIMSLPKWTKGRAQTLKVGEQTLVIPPGVGTSPHLLAMHTHPRYWEDPFAWKPARWIVAGSHPAPDSAAASEEL</sequence>
<gene>
    <name evidence="5" type="ORF">VSDG_04593</name>
</gene>
<dbReference type="GO" id="GO:0020037">
    <property type="term" value="F:heme binding"/>
    <property type="evidence" value="ECO:0007669"/>
    <property type="project" value="InterPro"/>
</dbReference>
<dbReference type="InterPro" id="IPR036396">
    <property type="entry name" value="Cyt_P450_sf"/>
</dbReference>
<name>A0A423W2N7_CYTCH</name>
<dbReference type="OrthoDB" id="1470350at2759"/>
<protein>
    <recommendedName>
        <fullName evidence="7">Cytochrome P450</fullName>
    </recommendedName>
</protein>
<dbReference type="PRINTS" id="PR00385">
    <property type="entry name" value="P450"/>
</dbReference>
<evidence type="ECO:0000313" key="6">
    <source>
        <dbReference type="Proteomes" id="UP000284375"/>
    </source>
</evidence>
<dbReference type="PANTHER" id="PTHR24305">
    <property type="entry name" value="CYTOCHROME P450"/>
    <property type="match status" value="1"/>
</dbReference>
<dbReference type="InterPro" id="IPR002401">
    <property type="entry name" value="Cyt_P450_E_grp-I"/>
</dbReference>
<proteinExistence type="inferred from homology"/>
<dbReference type="GO" id="GO:0016705">
    <property type="term" value="F:oxidoreductase activity, acting on paired donors, with incorporation or reduction of molecular oxygen"/>
    <property type="evidence" value="ECO:0007669"/>
    <property type="project" value="InterPro"/>
</dbReference>
<comment type="similarity">
    <text evidence="1">Belongs to the cytochrome P450 family.</text>
</comment>
<evidence type="ECO:0000313" key="5">
    <source>
        <dbReference type="EMBL" id="ROV97578.1"/>
    </source>
</evidence>
<dbReference type="PANTHER" id="PTHR24305:SF166">
    <property type="entry name" value="CYTOCHROME P450 12A4, MITOCHONDRIAL-RELATED"/>
    <property type="match status" value="1"/>
</dbReference>
<dbReference type="Gene3D" id="1.10.630.10">
    <property type="entry name" value="Cytochrome P450"/>
    <property type="match status" value="1"/>
</dbReference>
<dbReference type="EMBL" id="LJZO01000016">
    <property type="protein sequence ID" value="ROV97578.1"/>
    <property type="molecule type" value="Genomic_DNA"/>
</dbReference>
<dbReference type="Pfam" id="PF00067">
    <property type="entry name" value="p450"/>
    <property type="match status" value="1"/>
</dbReference>
<keyword evidence="2" id="KW-0349">Heme</keyword>
<evidence type="ECO:0000256" key="2">
    <source>
        <dbReference type="ARBA" id="ARBA00022617"/>
    </source>
</evidence>
<dbReference type="Proteomes" id="UP000284375">
    <property type="component" value="Unassembled WGS sequence"/>
</dbReference>
<comment type="caution">
    <text evidence="5">The sequence shown here is derived from an EMBL/GenBank/DDBJ whole genome shotgun (WGS) entry which is preliminary data.</text>
</comment>
<dbReference type="AlphaFoldDB" id="A0A423W2N7"/>
<dbReference type="PRINTS" id="PR00463">
    <property type="entry name" value="EP450I"/>
</dbReference>
<keyword evidence="4" id="KW-0408">Iron</keyword>
<reference evidence="5 6" key="1">
    <citation type="submission" date="2015-09" db="EMBL/GenBank/DDBJ databases">
        <title>Host preference determinants of Valsa canker pathogens revealed by comparative genomics.</title>
        <authorList>
            <person name="Yin Z."/>
            <person name="Huang L."/>
        </authorList>
    </citation>
    <scope>NUCLEOTIDE SEQUENCE [LARGE SCALE GENOMIC DNA]</scope>
    <source>
        <strain evidence="5 6">YSFL</strain>
    </source>
</reference>
<evidence type="ECO:0000256" key="1">
    <source>
        <dbReference type="ARBA" id="ARBA00010617"/>
    </source>
</evidence>
<dbReference type="SUPFAM" id="SSF48264">
    <property type="entry name" value="Cytochrome P450"/>
    <property type="match status" value="1"/>
</dbReference>
<dbReference type="InterPro" id="IPR001128">
    <property type="entry name" value="Cyt_P450"/>
</dbReference>
<evidence type="ECO:0008006" key="7">
    <source>
        <dbReference type="Google" id="ProtNLM"/>
    </source>
</evidence>
<keyword evidence="6" id="KW-1185">Reference proteome</keyword>
<dbReference type="GO" id="GO:0005506">
    <property type="term" value="F:iron ion binding"/>
    <property type="evidence" value="ECO:0007669"/>
    <property type="project" value="InterPro"/>
</dbReference>
<organism evidence="5 6">
    <name type="scientific">Cytospora chrysosperma</name>
    <name type="common">Cytospora canker fungus</name>
    <name type="synonym">Sphaeria chrysosperma</name>
    <dbReference type="NCBI Taxonomy" id="252740"/>
    <lineage>
        <taxon>Eukaryota</taxon>
        <taxon>Fungi</taxon>
        <taxon>Dikarya</taxon>
        <taxon>Ascomycota</taxon>
        <taxon>Pezizomycotina</taxon>
        <taxon>Sordariomycetes</taxon>
        <taxon>Sordariomycetidae</taxon>
        <taxon>Diaporthales</taxon>
        <taxon>Cytosporaceae</taxon>
        <taxon>Cytospora</taxon>
    </lineage>
</organism>
<dbReference type="InterPro" id="IPR050121">
    <property type="entry name" value="Cytochrome_P450_monoxygenase"/>
</dbReference>